<evidence type="ECO:0000256" key="3">
    <source>
        <dbReference type="ARBA" id="ARBA00022448"/>
    </source>
</evidence>
<comment type="subcellular location">
    <subcellularLocation>
        <location evidence="1">Membrane</location>
        <topology evidence="1">Peripheral membrane protein</topology>
    </subcellularLocation>
</comment>
<dbReference type="InterPro" id="IPR005378">
    <property type="entry name" value="Vps35"/>
</dbReference>
<dbReference type="Proteomes" id="UP001628156">
    <property type="component" value="Unassembled WGS sequence"/>
</dbReference>
<accession>A0ABQ0DLT6</accession>
<gene>
    <name evidence="6" type="ORF">ENUP19_0162G0027</name>
</gene>
<evidence type="ECO:0000313" key="7">
    <source>
        <dbReference type="Proteomes" id="UP001628156"/>
    </source>
</evidence>
<keyword evidence="4" id="KW-0653">Protein transport</keyword>
<dbReference type="PANTHER" id="PTHR11099">
    <property type="entry name" value="VACUOLAR SORTING PROTEIN 35"/>
    <property type="match status" value="1"/>
</dbReference>
<evidence type="ECO:0000256" key="2">
    <source>
        <dbReference type="ARBA" id="ARBA00006536"/>
    </source>
</evidence>
<evidence type="ECO:0000313" key="6">
    <source>
        <dbReference type="EMBL" id="GAB1223834.1"/>
    </source>
</evidence>
<comment type="similarity">
    <text evidence="2">Belongs to the VPS35 family.</text>
</comment>
<keyword evidence="5" id="KW-0472">Membrane</keyword>
<protein>
    <recommendedName>
        <fullName evidence="8">Vacuolar protein sorting-associated protein 35</fullName>
    </recommendedName>
</protein>
<evidence type="ECO:0000256" key="5">
    <source>
        <dbReference type="ARBA" id="ARBA00023136"/>
    </source>
</evidence>
<organism evidence="6 7">
    <name type="scientific">Entamoeba nuttalli</name>
    <dbReference type="NCBI Taxonomy" id="412467"/>
    <lineage>
        <taxon>Eukaryota</taxon>
        <taxon>Amoebozoa</taxon>
        <taxon>Evosea</taxon>
        <taxon>Archamoebae</taxon>
        <taxon>Mastigamoebida</taxon>
        <taxon>Entamoebidae</taxon>
        <taxon>Entamoeba</taxon>
    </lineage>
</organism>
<dbReference type="PANTHER" id="PTHR11099:SF0">
    <property type="entry name" value="VACUOLAR PROTEIN SORTING-ASSOCIATED PROTEIN 35"/>
    <property type="match status" value="1"/>
</dbReference>
<keyword evidence="7" id="KW-1185">Reference proteome</keyword>
<evidence type="ECO:0000256" key="4">
    <source>
        <dbReference type="ARBA" id="ARBA00022927"/>
    </source>
</evidence>
<reference evidence="6 7" key="1">
    <citation type="journal article" date="2019" name="PLoS Negl. Trop. Dis.">
        <title>Whole genome sequencing of Entamoeba nuttalli reveals mammalian host-related molecular signatures and a novel octapeptide-repeat surface protein.</title>
        <authorList>
            <person name="Tanaka M."/>
            <person name="Makiuchi T."/>
            <person name="Komiyama T."/>
            <person name="Shiina T."/>
            <person name="Osaki K."/>
            <person name="Tachibana H."/>
        </authorList>
    </citation>
    <scope>NUCLEOTIDE SEQUENCE [LARGE SCALE GENOMIC DNA]</scope>
    <source>
        <strain evidence="6 7">P19-061405</strain>
    </source>
</reference>
<dbReference type="Gene3D" id="1.25.40.660">
    <property type="entry name" value="Vacuolar protein sorting-associated protein 35, helical subcomplex Vps35-C"/>
    <property type="match status" value="1"/>
</dbReference>
<proteinExistence type="inferred from homology"/>
<comment type="caution">
    <text evidence="6">The sequence shown here is derived from an EMBL/GenBank/DDBJ whole genome shotgun (WGS) entry which is preliminary data.</text>
</comment>
<evidence type="ECO:0008006" key="8">
    <source>
        <dbReference type="Google" id="ProtNLM"/>
    </source>
</evidence>
<sequence>MSKKVQQVDPVTESNQKQNNMAMYTDLMRRAMDHKNYNEALENAYKICEQMNTTNLIPAQYYNLYLVLQQCLSVLDMYLRTDYIADGNDILDLYEEVQTYQCAVARLYLMCIVGSAAVKSKKVGIVVFLKDIIEMSRAVQHPTKGIFLRNYILDCVKSILPSSTTEEPSEGNLINSIEFLLNNFSEMCRLLVRLTQGPQVTEQKVEEQQQLCQVVGKNLMIMSNLDGVSLELYSTNILPRFLEQVLLSRDKVTQDYLYDALIQAFPADYQLATLHLLLHSLGGVVANVGIRRILCSLMERISSYVAANPQIERNMDMFKIFSTHISQIVKTQTLTCEEYVSVYATLAHLVLVWHNEDDAYTQLNAINDNVYDYLTTQQNISIEAANALVSLLQFPFTKYNVLKVIQLRVYPELINLLPYTLRHETHRFVAKKVTEKNHISSTGDIMALTIRCIETLYQDTKDMTPLNDEELAIDCNLFKTVALSSTVSTDSFFDIVREVKNAVKNSGNRRSLMILPTVISMYLRAIPVITDKKDDIFKCVFDILKTLKTLSHFVALKCCIEVGSTAAQAKYSQASYFFETALAMYEDETDVPKEESLKLILSTLASCSLEDDMNEVYINGCGKFIQLLQDSFQKGKLYCQVSSALFNEQRKVAKQSVSYLQKAVKEAGLCQVAEQNIELLIDILNIYIIHFIRDNSEITAEYINNFANVIKESISQTEIPKLQSYYKETADYIATRTEDKVKQLQL</sequence>
<keyword evidence="3" id="KW-0813">Transport</keyword>
<dbReference type="InterPro" id="IPR042491">
    <property type="entry name" value="Vps35_C"/>
</dbReference>
<dbReference type="Pfam" id="PF03635">
    <property type="entry name" value="Vps35"/>
    <property type="match status" value="1"/>
</dbReference>
<evidence type="ECO:0000256" key="1">
    <source>
        <dbReference type="ARBA" id="ARBA00004170"/>
    </source>
</evidence>
<name>A0ABQ0DLT6_9EUKA</name>
<dbReference type="EMBL" id="BAAFRS010000162">
    <property type="protein sequence ID" value="GAB1223834.1"/>
    <property type="molecule type" value="Genomic_DNA"/>
</dbReference>